<dbReference type="InterPro" id="IPR000182">
    <property type="entry name" value="GNAT_dom"/>
</dbReference>
<dbReference type="OrthoDB" id="62792at2"/>
<dbReference type="Gene3D" id="3.40.630.30">
    <property type="match status" value="1"/>
</dbReference>
<name>A0A0P6YHS7_9CHLR</name>
<dbReference type="Proteomes" id="UP000050501">
    <property type="component" value="Unassembled WGS sequence"/>
</dbReference>
<dbReference type="SUPFAM" id="SSF55729">
    <property type="entry name" value="Acyl-CoA N-acyltransferases (Nat)"/>
    <property type="match status" value="1"/>
</dbReference>
<accession>A0A0P6YHS7</accession>
<gene>
    <name evidence="2" type="ORF">ADN01_00470</name>
</gene>
<dbReference type="GO" id="GO:0016747">
    <property type="term" value="F:acyltransferase activity, transferring groups other than amino-acyl groups"/>
    <property type="evidence" value="ECO:0007669"/>
    <property type="project" value="InterPro"/>
</dbReference>
<protein>
    <recommendedName>
        <fullName evidence="1">N-acetyltransferase domain-containing protein</fullName>
    </recommendedName>
</protein>
<dbReference type="RefSeq" id="WP_062418012.1">
    <property type="nucleotide sequence ID" value="NZ_DF967974.1"/>
</dbReference>
<dbReference type="CDD" id="cd04301">
    <property type="entry name" value="NAT_SF"/>
    <property type="match status" value="1"/>
</dbReference>
<evidence type="ECO:0000313" key="3">
    <source>
        <dbReference type="Proteomes" id="UP000050501"/>
    </source>
</evidence>
<dbReference type="STRING" id="229921.ADN01_00470"/>
<dbReference type="PROSITE" id="PS51186">
    <property type="entry name" value="GNAT"/>
    <property type="match status" value="1"/>
</dbReference>
<sequence>MKTTHRDYSEENGDFHRLVRYFTAGPLPRRTHSTWCLGRLVDWKYALYERKRAYASFCNENAHLWFDAFGELAGFAVLEGGTSEFQILTLPGYRLLYPEMLEWVLEAGREPPAQYGCGFSTEVTEFQQWEIGALERCGFQREDEFFTRRFDLTGELAPRIPLLPGFEMVDLHTCPDYRAQARLRANAFQKKADLSEAEMEERLRFYNRNQNSPIYHAPTDLCVRAADGRFASGCEALINAPGMEADIERVCTHSDFRQRGLARAVILECLHRLKDLGLANAYITGYSPAAVGLYGSLGAADEVRAYCYEMKN</sequence>
<evidence type="ECO:0000259" key="1">
    <source>
        <dbReference type="PROSITE" id="PS51186"/>
    </source>
</evidence>
<evidence type="ECO:0000313" key="2">
    <source>
        <dbReference type="EMBL" id="KPL91792.1"/>
    </source>
</evidence>
<keyword evidence="3" id="KW-1185">Reference proteome</keyword>
<dbReference type="InterPro" id="IPR016181">
    <property type="entry name" value="Acyl_CoA_acyltransferase"/>
</dbReference>
<reference evidence="2 3" key="1">
    <citation type="submission" date="2015-07" db="EMBL/GenBank/DDBJ databases">
        <title>Genome sequence of Levilinea saccharolytica DSM 16555.</title>
        <authorList>
            <person name="Hemp J."/>
            <person name="Ward L.M."/>
            <person name="Pace L.A."/>
            <person name="Fischer W.W."/>
        </authorList>
    </citation>
    <scope>NUCLEOTIDE SEQUENCE [LARGE SCALE GENOMIC DNA]</scope>
    <source>
        <strain evidence="2 3">KIBI-1</strain>
    </source>
</reference>
<organism evidence="2 3">
    <name type="scientific">Levilinea saccharolytica</name>
    <dbReference type="NCBI Taxonomy" id="229921"/>
    <lineage>
        <taxon>Bacteria</taxon>
        <taxon>Bacillati</taxon>
        <taxon>Chloroflexota</taxon>
        <taxon>Anaerolineae</taxon>
        <taxon>Anaerolineales</taxon>
        <taxon>Anaerolineaceae</taxon>
        <taxon>Levilinea</taxon>
    </lineage>
</organism>
<dbReference type="AlphaFoldDB" id="A0A0P6YHS7"/>
<feature type="domain" description="N-acetyltransferase" evidence="1">
    <location>
        <begin position="167"/>
        <end position="312"/>
    </location>
</feature>
<comment type="caution">
    <text evidence="2">The sequence shown here is derived from an EMBL/GenBank/DDBJ whole genome shotgun (WGS) entry which is preliminary data.</text>
</comment>
<dbReference type="EMBL" id="LGCM01000002">
    <property type="protein sequence ID" value="KPL91792.1"/>
    <property type="molecule type" value="Genomic_DNA"/>
</dbReference>
<proteinExistence type="predicted"/>
<dbReference type="Pfam" id="PF00583">
    <property type="entry name" value="Acetyltransf_1"/>
    <property type="match status" value="1"/>
</dbReference>